<dbReference type="Pfam" id="PF01535">
    <property type="entry name" value="PPR"/>
    <property type="match status" value="1"/>
</dbReference>
<dbReference type="Pfam" id="PF13812">
    <property type="entry name" value="PPR_3"/>
    <property type="match status" value="1"/>
</dbReference>
<dbReference type="AlphaFoldDB" id="A0A1Z5KT76"/>
<dbReference type="InterPro" id="IPR011990">
    <property type="entry name" value="TPR-like_helical_dom_sf"/>
</dbReference>
<evidence type="ECO:0000313" key="3">
    <source>
        <dbReference type="EMBL" id="GAX29292.1"/>
    </source>
</evidence>
<accession>A0A1Z5KT76</accession>
<dbReference type="Proteomes" id="UP000198406">
    <property type="component" value="Unassembled WGS sequence"/>
</dbReference>
<dbReference type="EMBL" id="BDSP01000289">
    <property type="protein sequence ID" value="GAX29292.1"/>
    <property type="molecule type" value="Genomic_DNA"/>
</dbReference>
<organism evidence="3 4">
    <name type="scientific">Fistulifera solaris</name>
    <name type="common">Oleaginous diatom</name>
    <dbReference type="NCBI Taxonomy" id="1519565"/>
    <lineage>
        <taxon>Eukaryota</taxon>
        <taxon>Sar</taxon>
        <taxon>Stramenopiles</taxon>
        <taxon>Ochrophyta</taxon>
        <taxon>Bacillariophyta</taxon>
        <taxon>Bacillariophyceae</taxon>
        <taxon>Bacillariophycidae</taxon>
        <taxon>Naviculales</taxon>
        <taxon>Naviculaceae</taxon>
        <taxon>Fistulifera</taxon>
    </lineage>
</organism>
<protein>
    <recommendedName>
        <fullName evidence="5">Pentacotripeptide-repeat region of PRORP domain-containing protein</fullName>
    </recommendedName>
</protein>
<feature type="repeat" description="PPR" evidence="2">
    <location>
        <begin position="246"/>
        <end position="283"/>
    </location>
</feature>
<comment type="caution">
    <text evidence="3">The sequence shown here is derived from an EMBL/GenBank/DDBJ whole genome shotgun (WGS) entry which is preliminary data.</text>
</comment>
<evidence type="ECO:0000313" key="4">
    <source>
        <dbReference type="Proteomes" id="UP000198406"/>
    </source>
</evidence>
<evidence type="ECO:0008006" key="5">
    <source>
        <dbReference type="Google" id="ProtNLM"/>
    </source>
</evidence>
<dbReference type="NCBIfam" id="TIGR00756">
    <property type="entry name" value="PPR"/>
    <property type="match status" value="2"/>
</dbReference>
<gene>
    <name evidence="3" type="ORF">FisN_16Hh278</name>
</gene>
<proteinExistence type="predicted"/>
<sequence>MEAPDTVAYNSVLNVFAKLSPVPFEGLSRFSAALQAQQLLQEMEQIYTEQKLAKQKWYDALTENSLDDEALCQGPPAVLVKPNSRSYCTVIDAYARIGNQVAAEKTEQLLHELQQMYESTGDEALRPNLIAYNIVLAAWSKVGGPEAANRCLKLLKEGMPMAPDTISYNSVLHAIALSSEPQAGRRAEELLREMIEKSNYTLVNGRSYTTCMDAWSKTGRPDKAMSLLCEMKTNYKRTNDSSFQPNCVSYATVIHGYGLSRDADKVQKAYRVFREMIDDGVSPNRITYINLLNCCAASDMNLEAIQLVKQLYREALDNNKADHRTFGTVLKACMHHCWEDKDFAVAVFRDACKRGFVSQGVFWQFKQAVPSEIFRNVLGGVDVAHSDLPTEWTRNSGGNLKTTEEDQ</sequence>
<dbReference type="Pfam" id="PF13041">
    <property type="entry name" value="PPR_2"/>
    <property type="match status" value="1"/>
</dbReference>
<feature type="repeat" description="PPR" evidence="2">
    <location>
        <begin position="204"/>
        <end position="234"/>
    </location>
</feature>
<dbReference type="InterPro" id="IPR002885">
    <property type="entry name" value="PPR_rpt"/>
</dbReference>
<name>A0A1Z5KT76_FISSO</name>
<dbReference type="InterPro" id="IPR051222">
    <property type="entry name" value="PPR/CCM1_RNA-binding"/>
</dbReference>
<keyword evidence="1" id="KW-0677">Repeat</keyword>
<reference evidence="3 4" key="1">
    <citation type="journal article" date="2015" name="Plant Cell">
        <title>Oil accumulation by the oleaginous diatom Fistulifera solaris as revealed by the genome and transcriptome.</title>
        <authorList>
            <person name="Tanaka T."/>
            <person name="Maeda Y."/>
            <person name="Veluchamy A."/>
            <person name="Tanaka M."/>
            <person name="Abida H."/>
            <person name="Marechal E."/>
            <person name="Bowler C."/>
            <person name="Muto M."/>
            <person name="Sunaga Y."/>
            <person name="Tanaka M."/>
            <person name="Yoshino T."/>
            <person name="Taniguchi T."/>
            <person name="Fukuda Y."/>
            <person name="Nemoto M."/>
            <person name="Matsumoto M."/>
            <person name="Wong P.S."/>
            <person name="Aburatani S."/>
            <person name="Fujibuchi W."/>
        </authorList>
    </citation>
    <scope>NUCLEOTIDE SEQUENCE [LARGE SCALE GENOMIC DNA]</scope>
    <source>
        <strain evidence="3 4">JPCC DA0580</strain>
    </source>
</reference>
<dbReference type="PANTHER" id="PTHR47942:SF63">
    <property type="entry name" value="PENTATRICOPEPTIDE REPEAT-CONTAINING PROTEIN"/>
    <property type="match status" value="1"/>
</dbReference>
<dbReference type="InParanoid" id="A0A1Z5KT76"/>
<dbReference type="PROSITE" id="PS51375">
    <property type="entry name" value="PPR"/>
    <property type="match status" value="2"/>
</dbReference>
<evidence type="ECO:0000256" key="1">
    <source>
        <dbReference type="ARBA" id="ARBA00022737"/>
    </source>
</evidence>
<dbReference type="PANTHER" id="PTHR47942">
    <property type="entry name" value="TETRATRICOPEPTIDE REPEAT (TPR)-LIKE SUPERFAMILY PROTEIN-RELATED"/>
    <property type="match status" value="1"/>
</dbReference>
<keyword evidence="4" id="KW-1185">Reference proteome</keyword>
<dbReference type="OrthoDB" id="46573at2759"/>
<dbReference type="Gene3D" id="1.25.40.10">
    <property type="entry name" value="Tetratricopeptide repeat domain"/>
    <property type="match status" value="3"/>
</dbReference>
<evidence type="ECO:0000256" key="2">
    <source>
        <dbReference type="PROSITE-ProRule" id="PRU00708"/>
    </source>
</evidence>